<evidence type="ECO:0000256" key="1">
    <source>
        <dbReference type="ARBA" id="ARBA00006484"/>
    </source>
</evidence>
<dbReference type="OrthoDB" id="9786360at2"/>
<organism evidence="3 4">
    <name type="scientific">Paracoccus litorisediminis</name>
    <dbReference type="NCBI Taxonomy" id="2006130"/>
    <lineage>
        <taxon>Bacteria</taxon>
        <taxon>Pseudomonadati</taxon>
        <taxon>Pseudomonadota</taxon>
        <taxon>Alphaproteobacteria</taxon>
        <taxon>Rhodobacterales</taxon>
        <taxon>Paracoccaceae</taxon>
        <taxon>Paracoccus</taxon>
    </lineage>
</organism>
<dbReference type="AlphaFoldDB" id="A0A844HK31"/>
<keyword evidence="2" id="KW-0560">Oxidoreductase</keyword>
<dbReference type="Pfam" id="PF13561">
    <property type="entry name" value="adh_short_C2"/>
    <property type="match status" value="1"/>
</dbReference>
<keyword evidence="4" id="KW-1185">Reference proteome</keyword>
<comment type="similarity">
    <text evidence="1">Belongs to the short-chain dehydrogenases/reductases (SDR) family.</text>
</comment>
<dbReference type="EMBL" id="WMIG01000001">
    <property type="protein sequence ID" value="MTH58555.1"/>
    <property type="molecule type" value="Genomic_DNA"/>
</dbReference>
<name>A0A844HK31_9RHOB</name>
<dbReference type="PANTHER" id="PTHR43639:SF1">
    <property type="entry name" value="SHORT-CHAIN DEHYDROGENASE_REDUCTASE FAMILY PROTEIN"/>
    <property type="match status" value="1"/>
</dbReference>
<dbReference type="RefSeq" id="WP_155038422.1">
    <property type="nucleotide sequence ID" value="NZ_JBHGCD010000001.1"/>
</dbReference>
<dbReference type="PANTHER" id="PTHR43639">
    <property type="entry name" value="OXIDOREDUCTASE, SHORT-CHAIN DEHYDROGENASE/REDUCTASE FAMILY (AFU_ORTHOLOGUE AFUA_5G02870)"/>
    <property type="match status" value="1"/>
</dbReference>
<dbReference type="GO" id="GO:0016491">
    <property type="term" value="F:oxidoreductase activity"/>
    <property type="evidence" value="ECO:0007669"/>
    <property type="project" value="UniProtKB-KW"/>
</dbReference>
<dbReference type="InterPro" id="IPR036291">
    <property type="entry name" value="NAD(P)-bd_dom_sf"/>
</dbReference>
<gene>
    <name evidence="3" type="ORF">GL300_04960</name>
</gene>
<evidence type="ECO:0000313" key="4">
    <source>
        <dbReference type="Proteomes" id="UP000449846"/>
    </source>
</evidence>
<comment type="caution">
    <text evidence="3">The sequence shown here is derived from an EMBL/GenBank/DDBJ whole genome shotgun (WGS) entry which is preliminary data.</text>
</comment>
<reference evidence="3 4" key="1">
    <citation type="submission" date="2019-11" db="EMBL/GenBank/DDBJ databases">
        <authorList>
            <person name="Dong K."/>
        </authorList>
    </citation>
    <scope>NUCLEOTIDE SEQUENCE [LARGE SCALE GENOMIC DNA]</scope>
    <source>
        <strain evidence="3 4">NBRC 112902</strain>
    </source>
</reference>
<evidence type="ECO:0000256" key="2">
    <source>
        <dbReference type="ARBA" id="ARBA00023002"/>
    </source>
</evidence>
<proteinExistence type="inferred from homology"/>
<dbReference type="PRINTS" id="PR00081">
    <property type="entry name" value="GDHRDH"/>
</dbReference>
<sequence length="256" mass="27693">MTALVTGGAKRIGREIVLHLARRGHDVAIHCHASTDEAERTATEARAFGVRAEVFAADLLDLDQIEALIPRVTATMGPLRLLVNNASVFEQDSIHDASRGSWDRHMTSNLRAPFMLTQQFAAQAAPAQISEGEPLAQSLIVNMIDQRVQRPRPDFITYSLAKAGLWWLTQTTAQALAPAIRVNAIGPGPTLQGSRQDPEAFAQQRAATVLQRGASPTDICAALSYLLDARSVTGQMICVDGGQHLAWQTPDALVDE</sequence>
<protein>
    <submittedName>
        <fullName evidence="3">SDR family oxidoreductase</fullName>
    </submittedName>
</protein>
<dbReference type="NCBIfam" id="NF006597">
    <property type="entry name" value="PRK09134.1"/>
    <property type="match status" value="1"/>
</dbReference>
<evidence type="ECO:0000313" key="3">
    <source>
        <dbReference type="EMBL" id="MTH58555.1"/>
    </source>
</evidence>
<dbReference type="Proteomes" id="UP000449846">
    <property type="component" value="Unassembled WGS sequence"/>
</dbReference>
<dbReference type="Gene3D" id="3.40.50.720">
    <property type="entry name" value="NAD(P)-binding Rossmann-like Domain"/>
    <property type="match status" value="1"/>
</dbReference>
<dbReference type="InterPro" id="IPR002347">
    <property type="entry name" value="SDR_fam"/>
</dbReference>
<dbReference type="SUPFAM" id="SSF51735">
    <property type="entry name" value="NAD(P)-binding Rossmann-fold domains"/>
    <property type="match status" value="1"/>
</dbReference>
<accession>A0A844HK31</accession>